<dbReference type="PROSITE" id="PS50846">
    <property type="entry name" value="HMA_2"/>
    <property type="match status" value="1"/>
</dbReference>
<protein>
    <submittedName>
        <fullName evidence="2">Copper chaperone</fullName>
    </submittedName>
</protein>
<dbReference type="Pfam" id="PF00403">
    <property type="entry name" value="HMA"/>
    <property type="match status" value="1"/>
</dbReference>
<evidence type="ECO:0000259" key="1">
    <source>
        <dbReference type="PROSITE" id="PS50846"/>
    </source>
</evidence>
<dbReference type="Gene3D" id="3.30.70.100">
    <property type="match status" value="1"/>
</dbReference>
<dbReference type="InterPro" id="IPR036163">
    <property type="entry name" value="HMA_dom_sf"/>
</dbReference>
<dbReference type="GO" id="GO:0046872">
    <property type="term" value="F:metal ion binding"/>
    <property type="evidence" value="ECO:0007669"/>
    <property type="project" value="InterPro"/>
</dbReference>
<dbReference type="OrthoDB" id="9813965at2"/>
<accession>A0A1R4KSC6</accession>
<dbReference type="EMBL" id="FUKO01000049">
    <property type="protein sequence ID" value="SJN47180.1"/>
    <property type="molecule type" value="Genomic_DNA"/>
</dbReference>
<gene>
    <name evidence="2" type="ORF">FM104_15780</name>
</gene>
<dbReference type="RefSeq" id="WP_086990903.1">
    <property type="nucleotide sequence ID" value="NZ_FUKO01000049.1"/>
</dbReference>
<organism evidence="2 3">
    <name type="scientific">Microbacterium esteraromaticum</name>
    <dbReference type="NCBI Taxonomy" id="57043"/>
    <lineage>
        <taxon>Bacteria</taxon>
        <taxon>Bacillati</taxon>
        <taxon>Actinomycetota</taxon>
        <taxon>Actinomycetes</taxon>
        <taxon>Micrococcales</taxon>
        <taxon>Microbacteriaceae</taxon>
        <taxon>Microbacterium</taxon>
    </lineage>
</organism>
<keyword evidence="3" id="KW-1185">Reference proteome</keyword>
<dbReference type="Proteomes" id="UP000196320">
    <property type="component" value="Unassembled WGS sequence"/>
</dbReference>
<dbReference type="AlphaFoldDB" id="A0A1R4KSC6"/>
<dbReference type="GeneID" id="303172044"/>
<evidence type="ECO:0000313" key="2">
    <source>
        <dbReference type="EMBL" id="SJN47180.1"/>
    </source>
</evidence>
<feature type="domain" description="HMA" evidence="1">
    <location>
        <begin position="2"/>
        <end position="67"/>
    </location>
</feature>
<dbReference type="CDD" id="cd00371">
    <property type="entry name" value="HMA"/>
    <property type="match status" value="1"/>
</dbReference>
<sequence>MAEFEFWVNGMTCEHCERAVTAELSALSGVVDVQVDAASGRVLLAHERPLDLIVVESAVDDAGYTVRSWPAVVDV</sequence>
<proteinExistence type="predicted"/>
<evidence type="ECO:0000313" key="3">
    <source>
        <dbReference type="Proteomes" id="UP000196320"/>
    </source>
</evidence>
<dbReference type="SUPFAM" id="SSF55008">
    <property type="entry name" value="HMA, heavy metal-associated domain"/>
    <property type="match status" value="1"/>
</dbReference>
<name>A0A1R4KSC6_9MICO</name>
<reference evidence="2 3" key="1">
    <citation type="submission" date="2017-02" db="EMBL/GenBank/DDBJ databases">
        <authorList>
            <person name="Peterson S.W."/>
        </authorList>
    </citation>
    <scope>NUCLEOTIDE SEQUENCE [LARGE SCALE GENOMIC DNA]</scope>
    <source>
        <strain evidence="2 3">B Mb 05.01</strain>
    </source>
</reference>
<dbReference type="InterPro" id="IPR006121">
    <property type="entry name" value="HMA_dom"/>
</dbReference>